<feature type="region of interest" description="Disordered" evidence="1">
    <location>
        <begin position="69"/>
        <end position="143"/>
    </location>
</feature>
<dbReference type="PANTHER" id="PTHR36505">
    <property type="entry name" value="BLR1072 PROTEIN"/>
    <property type="match status" value="1"/>
</dbReference>
<feature type="compositionally biased region" description="Basic and acidic residues" evidence="1">
    <location>
        <begin position="435"/>
        <end position="451"/>
    </location>
</feature>
<evidence type="ECO:0000256" key="2">
    <source>
        <dbReference type="SAM" id="SignalP"/>
    </source>
</evidence>
<keyword evidence="2" id="KW-0732">Signal</keyword>
<gene>
    <name evidence="4" type="ORF">HK107_03115</name>
</gene>
<dbReference type="Pfam" id="PF05239">
    <property type="entry name" value="PRC"/>
    <property type="match status" value="1"/>
</dbReference>
<feature type="compositionally biased region" description="Acidic residues" evidence="1">
    <location>
        <begin position="387"/>
        <end position="407"/>
    </location>
</feature>
<dbReference type="Gene3D" id="2.30.30.240">
    <property type="entry name" value="PRC-barrel domain"/>
    <property type="match status" value="2"/>
</dbReference>
<dbReference type="AlphaFoldDB" id="A0A7Y3RKF8"/>
<feature type="compositionally biased region" description="Basic and acidic residues" evidence="1">
    <location>
        <begin position="409"/>
        <end position="418"/>
    </location>
</feature>
<sequence>MSRFLSTTAISTLMLCGVAVAQEADTETKDVEEFVEPSAEAPAAVSELDQDALDKVDDAETLNEIVLKATTGDGEGQIVTDEDGERRQVTADASTTPDMPEQEDGNWGDKDKKKDWEKKKTASNAEKDWSDKDMDEKRTASSQPMDRDVFDYTTTVRLRSDALNAARIIGEDIDGTDGEEIADLEDLIINADGQVTEAVVKAGGVLGLGEKTYVVAFDQLRFMADDDDEGELDIAMPADKESVEALARWDADEFAIGEDGFTLASELQDAELAVPGSDEIAEVEDIMMTASGKIRAVIIDFDDLMLALPYDTISVTEGDAEDDAGYRISLSADEFSMLPNYEFEPSNFLERTGDAIENAVEKTGDAIERGATEVRDAGAAALNRTEEEAEEAAAEVDAEMDEAEAEAAEAARDVKRETEELERDVENAAAATTAEARETANEAEAEVRETAEEAENAAENAASEVEEEAEEAEEDVEQAAEEVEEEVEEETSEEPYRR</sequence>
<protein>
    <recommendedName>
        <fullName evidence="3">PRC-barrel domain-containing protein</fullName>
    </recommendedName>
</protein>
<dbReference type="Proteomes" id="UP000536835">
    <property type="component" value="Unassembled WGS sequence"/>
</dbReference>
<evidence type="ECO:0000313" key="5">
    <source>
        <dbReference type="Proteomes" id="UP000536835"/>
    </source>
</evidence>
<name>A0A7Y3RKF8_9PROT</name>
<feature type="compositionally biased region" description="Basic and acidic residues" evidence="1">
    <location>
        <begin position="107"/>
        <end position="143"/>
    </location>
</feature>
<proteinExistence type="predicted"/>
<dbReference type="RefSeq" id="WP_173196712.1">
    <property type="nucleotide sequence ID" value="NZ_JABFCX010000002.1"/>
</dbReference>
<evidence type="ECO:0000256" key="1">
    <source>
        <dbReference type="SAM" id="MobiDB-lite"/>
    </source>
</evidence>
<dbReference type="InterPro" id="IPR011033">
    <property type="entry name" value="PRC_barrel-like_sf"/>
</dbReference>
<evidence type="ECO:0000313" key="4">
    <source>
        <dbReference type="EMBL" id="NNU15315.1"/>
    </source>
</evidence>
<dbReference type="InterPro" id="IPR027275">
    <property type="entry name" value="PRC-brl_dom"/>
</dbReference>
<feature type="chain" id="PRO_5031404149" description="PRC-barrel domain-containing protein" evidence="2">
    <location>
        <begin position="22"/>
        <end position="498"/>
    </location>
</feature>
<organism evidence="4 5">
    <name type="scientific">Parvularcula mediterranea</name>
    <dbReference type="NCBI Taxonomy" id="2732508"/>
    <lineage>
        <taxon>Bacteria</taxon>
        <taxon>Pseudomonadati</taxon>
        <taxon>Pseudomonadota</taxon>
        <taxon>Alphaproteobacteria</taxon>
        <taxon>Parvularculales</taxon>
        <taxon>Parvularculaceae</taxon>
        <taxon>Parvularcula</taxon>
    </lineage>
</organism>
<dbReference type="SUPFAM" id="SSF50346">
    <property type="entry name" value="PRC-barrel domain"/>
    <property type="match status" value="1"/>
</dbReference>
<comment type="caution">
    <text evidence="4">The sequence shown here is derived from an EMBL/GenBank/DDBJ whole genome shotgun (WGS) entry which is preliminary data.</text>
</comment>
<reference evidence="4 5" key="1">
    <citation type="submission" date="2020-05" db="EMBL/GenBank/DDBJ databases">
        <title>Parvularcula mediterraneae sp. nov., isolated from polypropylene straw from shallow seawater of the seashore of Laganas in Zakynthos island, Greece.</title>
        <authorList>
            <person name="Szabo I."/>
            <person name="Al-Omari J."/>
            <person name="Rado J."/>
            <person name="Szerdahelyi G.S."/>
        </authorList>
    </citation>
    <scope>NUCLEOTIDE SEQUENCE [LARGE SCALE GENOMIC DNA]</scope>
    <source>
        <strain evidence="4 5">ZS-1/3</strain>
    </source>
</reference>
<feature type="signal peptide" evidence="2">
    <location>
        <begin position="1"/>
        <end position="21"/>
    </location>
</feature>
<dbReference type="EMBL" id="JABFCX010000002">
    <property type="protein sequence ID" value="NNU15315.1"/>
    <property type="molecule type" value="Genomic_DNA"/>
</dbReference>
<dbReference type="PANTHER" id="PTHR36505:SF1">
    <property type="entry name" value="BLR1072 PROTEIN"/>
    <property type="match status" value="1"/>
</dbReference>
<keyword evidence="5" id="KW-1185">Reference proteome</keyword>
<feature type="compositionally biased region" description="Acidic residues" evidence="1">
    <location>
        <begin position="464"/>
        <end position="498"/>
    </location>
</feature>
<feature type="domain" description="PRC-barrel" evidence="3">
    <location>
        <begin position="163"/>
        <end position="222"/>
    </location>
</feature>
<accession>A0A7Y3RKF8</accession>
<feature type="region of interest" description="Disordered" evidence="1">
    <location>
        <begin position="379"/>
        <end position="498"/>
    </location>
</feature>
<evidence type="ECO:0000259" key="3">
    <source>
        <dbReference type="Pfam" id="PF05239"/>
    </source>
</evidence>